<evidence type="ECO:0000313" key="3">
    <source>
        <dbReference type="Proteomes" id="UP000606974"/>
    </source>
</evidence>
<dbReference type="EMBL" id="JAACFV010000003">
    <property type="protein sequence ID" value="KAF7513854.1"/>
    <property type="molecule type" value="Genomic_DNA"/>
</dbReference>
<name>A0A8H7AT26_9EURO</name>
<reference evidence="2" key="1">
    <citation type="submission" date="2020-02" db="EMBL/GenBank/DDBJ databases">
        <authorList>
            <person name="Palmer J.M."/>
        </authorList>
    </citation>
    <scope>NUCLEOTIDE SEQUENCE</scope>
    <source>
        <strain evidence="2">EPUS1.4</strain>
        <tissue evidence="2">Thallus</tissue>
    </source>
</reference>
<keyword evidence="3" id="KW-1185">Reference proteome</keyword>
<dbReference type="AlphaFoldDB" id="A0A8H7AT26"/>
<dbReference type="OrthoDB" id="10614148at2759"/>
<comment type="caution">
    <text evidence="2">The sequence shown here is derived from an EMBL/GenBank/DDBJ whole genome shotgun (WGS) entry which is preliminary data.</text>
</comment>
<protein>
    <submittedName>
        <fullName evidence="2">Uncharacterized protein</fullName>
    </submittedName>
</protein>
<keyword evidence="1" id="KW-0732">Signal</keyword>
<feature type="signal peptide" evidence="1">
    <location>
        <begin position="1"/>
        <end position="19"/>
    </location>
</feature>
<proteinExistence type="predicted"/>
<sequence>MLQMPSGLIATWRLTLLTANSLMESFLHPATHPTPQRPSANTLHQQTIGVISKRPLISISDLPFLLETKSEIKRQRIAQATLEVADDCRQRRGLASDQSDDRMF</sequence>
<dbReference type="Proteomes" id="UP000606974">
    <property type="component" value="Unassembled WGS sequence"/>
</dbReference>
<evidence type="ECO:0000313" key="2">
    <source>
        <dbReference type="EMBL" id="KAF7513854.1"/>
    </source>
</evidence>
<evidence type="ECO:0000256" key="1">
    <source>
        <dbReference type="SAM" id="SignalP"/>
    </source>
</evidence>
<feature type="chain" id="PRO_5034571751" evidence="1">
    <location>
        <begin position="20"/>
        <end position="104"/>
    </location>
</feature>
<organism evidence="2 3">
    <name type="scientific">Endocarpon pusillum</name>
    <dbReference type="NCBI Taxonomy" id="364733"/>
    <lineage>
        <taxon>Eukaryota</taxon>
        <taxon>Fungi</taxon>
        <taxon>Dikarya</taxon>
        <taxon>Ascomycota</taxon>
        <taxon>Pezizomycotina</taxon>
        <taxon>Eurotiomycetes</taxon>
        <taxon>Chaetothyriomycetidae</taxon>
        <taxon>Verrucariales</taxon>
        <taxon>Verrucariaceae</taxon>
        <taxon>Endocarpon</taxon>
    </lineage>
</organism>
<accession>A0A8H7AT26</accession>
<gene>
    <name evidence="2" type="ORF">GJ744_006468</name>
</gene>